<dbReference type="AlphaFoldDB" id="A0A814VS43"/>
<comment type="caution">
    <text evidence="9">The sequence shown here is derived from an EMBL/GenBank/DDBJ whole genome shotgun (WGS) entry which is preliminary data.</text>
</comment>
<organism evidence="9 10">
    <name type="scientific">Adineta steineri</name>
    <dbReference type="NCBI Taxonomy" id="433720"/>
    <lineage>
        <taxon>Eukaryota</taxon>
        <taxon>Metazoa</taxon>
        <taxon>Spiralia</taxon>
        <taxon>Gnathifera</taxon>
        <taxon>Rotifera</taxon>
        <taxon>Eurotatoria</taxon>
        <taxon>Bdelloidea</taxon>
        <taxon>Adinetida</taxon>
        <taxon>Adinetidae</taxon>
        <taxon>Adineta</taxon>
    </lineage>
</organism>
<gene>
    <name evidence="9" type="ORF">IZO911_LOCUS28107</name>
</gene>
<dbReference type="Pfam" id="PF01431">
    <property type="entry name" value="Peptidase_M13"/>
    <property type="match status" value="1"/>
</dbReference>
<comment type="cofactor">
    <cofactor evidence="1">
        <name>Zn(2+)</name>
        <dbReference type="ChEBI" id="CHEBI:29105"/>
    </cofactor>
</comment>
<reference evidence="9" key="1">
    <citation type="submission" date="2021-02" db="EMBL/GenBank/DDBJ databases">
        <authorList>
            <person name="Nowell W R."/>
        </authorList>
    </citation>
    <scope>NUCLEOTIDE SEQUENCE</scope>
</reference>
<evidence type="ECO:0000256" key="1">
    <source>
        <dbReference type="ARBA" id="ARBA00001947"/>
    </source>
</evidence>
<evidence type="ECO:0000256" key="6">
    <source>
        <dbReference type="ARBA" id="ARBA00023049"/>
    </source>
</evidence>
<feature type="domain" description="Peptidase M13 N-terminal" evidence="8">
    <location>
        <begin position="241"/>
        <end position="628"/>
    </location>
</feature>
<dbReference type="CDD" id="cd08662">
    <property type="entry name" value="M13"/>
    <property type="match status" value="1"/>
</dbReference>
<dbReference type="Pfam" id="PF05649">
    <property type="entry name" value="Peptidase_M13_N"/>
    <property type="match status" value="2"/>
</dbReference>
<feature type="domain" description="Peptidase M13 C-terminal" evidence="7">
    <location>
        <begin position="689"/>
        <end position="894"/>
    </location>
</feature>
<sequence>MSKYLIEGIDETIDPCEDFYQFASGIYIKNNRTSDNLNTFSLLQAKLDDNIVDILSSSSTNDTNEPKALINARNLYRSCINEQHIEDEGIDPILSLIDNEFGGWPVKQNSWDDSTFNTSNLLLKLRQYSSNIIFGIGTSINDKNSTEYVLTIGAGDLGLGQQEYYMNEPKITMAYRQYMFDLASILSNDTSTIEQDVNDVYKLEKELANHFLTVNNELCVTPYCFKAAKYLIEGIDETVDPCVDFNQFGCGTYIKNNRIPDDSTTTDFLQTQLSDNIVDILTSLPPNDIKEPKAIINARNLYHSCINEQHTEDEGIDPILSLINNEFGGWPIMQSSWDDSNFNILNLLLKVRKYQNNIIFGIGTSIDDTNSTEYVLTIGAGNLGLDKPEYYMNESKTTMAYRQDMFDSASALSNDTSTIKQDVNDVYKLEKELAKCYGTTDEQQQRPKARIRTTVGQLRQLLHASFDFTNYLTSAYASANVTLMDSDIVIVEDIDYLYCVSSIIEQVPPRTLQNYAIGRFMMQLNDNLPKQFRSIKENLNHAVGVTTTERARAVNCGRFVNKYMPFAVTKLYIKKHFDDNARKQVFEMVANIKKKIINILGDSTWMDSISKNKTIEKVLAIDVQIGYPDYLVSDNVTQLEMQYADYVFDSSFINNIFKILQIKAKEEFQLLRKHVDRKAWDDLPPATVNAFYSPLKNQIIIPVGILQKPFYDKDAPRYLNSGGIGVVIGHEITHAFVGRGLHFDKDGNRIPLWTHETIKAFIERKKCIVDQYSSFTVPNLNINANGDKTQNEDIADNIGLRAAFYAYQEFIQANPNADKRLKDLSKYSPTQMFFINYAYTRCAKMTDSHTRNQVLSDVHSLKSFRVNGPTSNFAEFDQAFSCKPGQGNSRVNKCTVW</sequence>
<dbReference type="InterPro" id="IPR008753">
    <property type="entry name" value="Peptidase_M13_N"/>
</dbReference>
<evidence type="ECO:0000256" key="4">
    <source>
        <dbReference type="ARBA" id="ARBA00022801"/>
    </source>
</evidence>
<dbReference type="PANTHER" id="PTHR11733:SF133">
    <property type="entry name" value="PHOSPHATE-REGULATING NEUTRAL ENDOPEPTIDASE PHEX"/>
    <property type="match status" value="1"/>
</dbReference>
<feature type="domain" description="Peptidase M13 N-terminal" evidence="8">
    <location>
        <begin position="15"/>
        <end position="213"/>
    </location>
</feature>
<evidence type="ECO:0000313" key="10">
    <source>
        <dbReference type="Proteomes" id="UP000663860"/>
    </source>
</evidence>
<proteinExistence type="predicted"/>
<evidence type="ECO:0000259" key="8">
    <source>
        <dbReference type="Pfam" id="PF05649"/>
    </source>
</evidence>
<evidence type="ECO:0000256" key="5">
    <source>
        <dbReference type="ARBA" id="ARBA00022833"/>
    </source>
</evidence>
<dbReference type="PRINTS" id="PR00786">
    <property type="entry name" value="NEPRILYSIN"/>
</dbReference>
<keyword evidence="4" id="KW-0378">Hydrolase</keyword>
<dbReference type="InterPro" id="IPR042089">
    <property type="entry name" value="Peptidase_M13_dom_2"/>
</dbReference>
<dbReference type="GO" id="GO:0046872">
    <property type="term" value="F:metal ion binding"/>
    <property type="evidence" value="ECO:0007669"/>
    <property type="project" value="UniProtKB-KW"/>
</dbReference>
<dbReference type="PANTHER" id="PTHR11733">
    <property type="entry name" value="ZINC METALLOPROTEASE FAMILY M13 NEPRILYSIN-RELATED"/>
    <property type="match status" value="1"/>
</dbReference>
<dbReference type="Gene3D" id="3.40.390.10">
    <property type="entry name" value="Collagenase (Catalytic Domain)"/>
    <property type="match status" value="1"/>
</dbReference>
<evidence type="ECO:0000313" key="9">
    <source>
        <dbReference type="EMBL" id="CAF1192169.1"/>
    </source>
</evidence>
<dbReference type="GO" id="GO:0005886">
    <property type="term" value="C:plasma membrane"/>
    <property type="evidence" value="ECO:0007669"/>
    <property type="project" value="TreeGrafter"/>
</dbReference>
<dbReference type="Gene3D" id="1.10.1380.10">
    <property type="entry name" value="Neutral endopeptidase , domain2"/>
    <property type="match status" value="2"/>
</dbReference>
<name>A0A814VS43_9BILA</name>
<keyword evidence="2" id="KW-0645">Protease</keyword>
<dbReference type="SUPFAM" id="SSF55486">
    <property type="entry name" value="Metalloproteases ('zincins'), catalytic domain"/>
    <property type="match status" value="2"/>
</dbReference>
<dbReference type="InterPro" id="IPR024079">
    <property type="entry name" value="MetalloPept_cat_dom_sf"/>
</dbReference>
<evidence type="ECO:0000259" key="7">
    <source>
        <dbReference type="Pfam" id="PF01431"/>
    </source>
</evidence>
<dbReference type="GO" id="GO:0016485">
    <property type="term" value="P:protein processing"/>
    <property type="evidence" value="ECO:0007669"/>
    <property type="project" value="TreeGrafter"/>
</dbReference>
<evidence type="ECO:0000256" key="2">
    <source>
        <dbReference type="ARBA" id="ARBA00022670"/>
    </source>
</evidence>
<accession>A0A814VS43</accession>
<keyword evidence="5" id="KW-0862">Zinc</keyword>
<dbReference type="EMBL" id="CAJNOE010000394">
    <property type="protein sequence ID" value="CAF1192169.1"/>
    <property type="molecule type" value="Genomic_DNA"/>
</dbReference>
<protein>
    <submittedName>
        <fullName evidence="9">Uncharacterized protein</fullName>
    </submittedName>
</protein>
<keyword evidence="6" id="KW-0482">Metalloprotease</keyword>
<keyword evidence="3" id="KW-0479">Metal-binding</keyword>
<dbReference type="InterPro" id="IPR000718">
    <property type="entry name" value="Peptidase_M13"/>
</dbReference>
<dbReference type="PROSITE" id="PS51885">
    <property type="entry name" value="NEPRILYSIN"/>
    <property type="match status" value="2"/>
</dbReference>
<dbReference type="GO" id="GO:0004222">
    <property type="term" value="F:metalloendopeptidase activity"/>
    <property type="evidence" value="ECO:0007669"/>
    <property type="project" value="InterPro"/>
</dbReference>
<dbReference type="InterPro" id="IPR018497">
    <property type="entry name" value="Peptidase_M13_C"/>
</dbReference>
<dbReference type="Proteomes" id="UP000663860">
    <property type="component" value="Unassembled WGS sequence"/>
</dbReference>
<evidence type="ECO:0000256" key="3">
    <source>
        <dbReference type="ARBA" id="ARBA00022723"/>
    </source>
</evidence>